<protein>
    <recommendedName>
        <fullName evidence="3">CCHC-type domain-containing protein</fullName>
    </recommendedName>
</protein>
<name>A0A803MIW0_CHEQI</name>
<evidence type="ECO:0000313" key="4">
    <source>
        <dbReference type="EnsemblPlants" id="AUR62030206-RA:cds"/>
    </source>
</evidence>
<dbReference type="InterPro" id="IPR040256">
    <property type="entry name" value="At4g02000-like"/>
</dbReference>
<evidence type="ECO:0000256" key="1">
    <source>
        <dbReference type="PROSITE-ProRule" id="PRU00047"/>
    </source>
</evidence>
<dbReference type="AlphaFoldDB" id="A0A803MIW0"/>
<dbReference type="CDD" id="cd20335">
    <property type="entry name" value="BRcat_RBR"/>
    <property type="match status" value="1"/>
</dbReference>
<dbReference type="Pfam" id="PF14392">
    <property type="entry name" value="zf-CCHC_4"/>
    <property type="match status" value="1"/>
</dbReference>
<feature type="domain" description="CCHC-type" evidence="3">
    <location>
        <begin position="81"/>
        <end position="95"/>
    </location>
</feature>
<dbReference type="EnsemblPlants" id="AUR62030206-RA">
    <property type="protein sequence ID" value="AUR62030206-RA:cds"/>
    <property type="gene ID" value="AUR62030206"/>
</dbReference>
<keyword evidence="1" id="KW-0862">Zinc</keyword>
<evidence type="ECO:0000256" key="2">
    <source>
        <dbReference type="SAM" id="MobiDB-lite"/>
    </source>
</evidence>
<evidence type="ECO:0000313" key="5">
    <source>
        <dbReference type="Proteomes" id="UP000596660"/>
    </source>
</evidence>
<dbReference type="GO" id="GO:0008270">
    <property type="term" value="F:zinc ion binding"/>
    <property type="evidence" value="ECO:0007669"/>
    <property type="project" value="UniProtKB-KW"/>
</dbReference>
<feature type="region of interest" description="Disordered" evidence="2">
    <location>
        <begin position="203"/>
        <end position="234"/>
    </location>
</feature>
<feature type="compositionally biased region" description="Polar residues" evidence="2">
    <location>
        <begin position="204"/>
        <end position="213"/>
    </location>
</feature>
<keyword evidence="1" id="KW-0479">Metal-binding</keyword>
<dbReference type="PROSITE" id="PS50158">
    <property type="entry name" value="ZF_CCHC"/>
    <property type="match status" value="1"/>
</dbReference>
<dbReference type="GO" id="GO:0003676">
    <property type="term" value="F:nucleic acid binding"/>
    <property type="evidence" value="ECO:0007669"/>
    <property type="project" value="InterPro"/>
</dbReference>
<dbReference type="InterPro" id="IPR025836">
    <property type="entry name" value="Zn_knuckle_CX2CX4HX4C"/>
</dbReference>
<sequence>MEDDLVNEWEKLKLTEDEEKVFELRGILEHDDDNPLGWDEFMRVKILHDIDKTLRRGVKISSSNSSEKWICFKCERLGDFCYYCGRLGHTDRDCRILGDETNDDESTIYQYGPWLKLKASPHNKARISLAAREKEKKLSANVAKLKSSSRRSEYKDPDAIRLGPPAVARKLLFSPSGQDLNVTKPLPVEGQTHYTELALPNKADNASTESLQAAQGRKWKRTQRGPDVGSQSMEIQTDQLPKRNFDEVFEDSDDIVDGALGKRIKIRSTVENVGSIKVTAKVGALIVIVTPIIMQIQSSNDCSAFVPGESSKTGNIVQGSSVVRPSFEAIPEDPQAADEVFEHPNEPVQLLEPSLVSKALSDAGDEPMIDTNVKCNADNMEVVK</sequence>
<evidence type="ECO:0000259" key="3">
    <source>
        <dbReference type="PROSITE" id="PS50158"/>
    </source>
</evidence>
<keyword evidence="5" id="KW-1185">Reference proteome</keyword>
<organism evidence="4 5">
    <name type="scientific">Chenopodium quinoa</name>
    <name type="common">Quinoa</name>
    <dbReference type="NCBI Taxonomy" id="63459"/>
    <lineage>
        <taxon>Eukaryota</taxon>
        <taxon>Viridiplantae</taxon>
        <taxon>Streptophyta</taxon>
        <taxon>Embryophyta</taxon>
        <taxon>Tracheophyta</taxon>
        <taxon>Spermatophyta</taxon>
        <taxon>Magnoliopsida</taxon>
        <taxon>eudicotyledons</taxon>
        <taxon>Gunneridae</taxon>
        <taxon>Pentapetalae</taxon>
        <taxon>Caryophyllales</taxon>
        <taxon>Chenopodiaceae</taxon>
        <taxon>Chenopodioideae</taxon>
        <taxon>Atripliceae</taxon>
        <taxon>Chenopodium</taxon>
    </lineage>
</organism>
<dbReference type="InterPro" id="IPR036875">
    <property type="entry name" value="Znf_CCHC_sf"/>
</dbReference>
<accession>A0A803MIW0</accession>
<dbReference type="PANTHER" id="PTHR31286:SF167">
    <property type="entry name" value="OS09G0268800 PROTEIN"/>
    <property type="match status" value="1"/>
</dbReference>
<dbReference type="SUPFAM" id="SSF57756">
    <property type="entry name" value="Retrovirus zinc finger-like domains"/>
    <property type="match status" value="1"/>
</dbReference>
<keyword evidence="1" id="KW-0863">Zinc-finger</keyword>
<reference evidence="4" key="1">
    <citation type="journal article" date="2017" name="Nature">
        <title>The genome of Chenopodium quinoa.</title>
        <authorList>
            <person name="Jarvis D.E."/>
            <person name="Ho Y.S."/>
            <person name="Lightfoot D.J."/>
            <person name="Schmoeckel S.M."/>
            <person name="Li B."/>
            <person name="Borm T.J.A."/>
            <person name="Ohyanagi H."/>
            <person name="Mineta K."/>
            <person name="Michell C.T."/>
            <person name="Saber N."/>
            <person name="Kharbatia N.M."/>
            <person name="Rupper R.R."/>
            <person name="Sharp A.R."/>
            <person name="Dally N."/>
            <person name="Boughton B.A."/>
            <person name="Woo Y.H."/>
            <person name="Gao G."/>
            <person name="Schijlen E.G.W.M."/>
            <person name="Guo X."/>
            <person name="Momin A.A."/>
            <person name="Negrao S."/>
            <person name="Al-Babili S."/>
            <person name="Gehring C."/>
            <person name="Roessner U."/>
            <person name="Jung C."/>
            <person name="Murphy K."/>
            <person name="Arold S.T."/>
            <person name="Gojobori T."/>
            <person name="van der Linden C.G."/>
            <person name="van Loo E.N."/>
            <person name="Jellen E.N."/>
            <person name="Maughan P.J."/>
            <person name="Tester M."/>
        </authorList>
    </citation>
    <scope>NUCLEOTIDE SEQUENCE [LARGE SCALE GENOMIC DNA]</scope>
    <source>
        <strain evidence="4">cv. PI 614886</strain>
    </source>
</reference>
<dbReference type="PANTHER" id="PTHR31286">
    <property type="entry name" value="GLYCINE-RICH CELL WALL STRUCTURAL PROTEIN 1.8-LIKE"/>
    <property type="match status" value="1"/>
</dbReference>
<reference evidence="4" key="2">
    <citation type="submission" date="2021-03" db="UniProtKB">
        <authorList>
            <consortium name="EnsemblPlants"/>
        </authorList>
    </citation>
    <scope>IDENTIFICATION</scope>
</reference>
<dbReference type="Proteomes" id="UP000596660">
    <property type="component" value="Unplaced"/>
</dbReference>
<dbReference type="Gramene" id="AUR62030206-RA">
    <property type="protein sequence ID" value="AUR62030206-RA:cds"/>
    <property type="gene ID" value="AUR62030206"/>
</dbReference>
<dbReference type="InterPro" id="IPR001878">
    <property type="entry name" value="Znf_CCHC"/>
</dbReference>
<proteinExistence type="predicted"/>